<reference evidence="1 2" key="1">
    <citation type="journal article" date="2013" name="PLoS ONE">
        <title>The first genomic and proteomic characterization of a deep-sea sulfate reducer: insights into the piezophilic lifestyle of Desulfovibrio piezophilus.</title>
        <authorList>
            <person name="Pradel N."/>
            <person name="Ji B."/>
            <person name="Gimenez G."/>
            <person name="Talla E."/>
            <person name="Lenoble P."/>
            <person name="Garel M."/>
            <person name="Tamburini C."/>
            <person name="Fourquet P."/>
            <person name="Lebrun R."/>
            <person name="Bertin P."/>
            <person name="Denis Y."/>
            <person name="Pophillat M."/>
            <person name="Barbe V."/>
            <person name="Ollivier B."/>
            <person name="Dolla A."/>
        </authorList>
    </citation>
    <scope>NUCLEOTIDE SEQUENCE [LARGE SCALE GENOMIC DNA]</scope>
    <source>
        <strain evidence="2">DSM 10523 / SB164P1</strain>
    </source>
</reference>
<sequence length="55" mass="6317">MTHFRNCRLTSVSVQLYSLAGQREIYKRTVKSDLDTDDHVPVARPTIEVFTAPPR</sequence>
<evidence type="ECO:0000313" key="2">
    <source>
        <dbReference type="Proteomes" id="UP000011724"/>
    </source>
</evidence>
<dbReference type="HOGENOM" id="CLU_3024749_0_0_7"/>
<keyword evidence="2" id="KW-1185">Reference proteome</keyword>
<dbReference type="PATRIC" id="fig|879567.3.peg.1606"/>
<gene>
    <name evidence="1" type="ordered locus">BN4_11539</name>
</gene>
<dbReference type="EMBL" id="FO203427">
    <property type="protein sequence ID" value="CCH48774.1"/>
    <property type="molecule type" value="Genomic_DNA"/>
</dbReference>
<reference evidence="2" key="2">
    <citation type="journal article" date="2013" name="Stand. Genomic Sci.">
        <title>Complete genome sequence of Desulfocapsa sulfexigens, a marine deltaproteobacterium specialized in disproportionating inorganic sulfur compounds.</title>
        <authorList>
            <person name="Finster K.W."/>
            <person name="Kjeldsen K.U."/>
            <person name="Kube M."/>
            <person name="Reinhardt R."/>
            <person name="Mussmann M."/>
            <person name="Amann R."/>
            <person name="Schreiber L."/>
        </authorList>
    </citation>
    <scope>NUCLEOTIDE SEQUENCE [LARGE SCALE GENOMIC DNA]</scope>
    <source>
        <strain evidence="2">DSM 10523 / SB164P1</strain>
    </source>
</reference>
<name>M1WQ51_PSEP2</name>
<dbReference type="KEGG" id="dpi:BN4_11539"/>
<proteinExistence type="predicted"/>
<protein>
    <submittedName>
        <fullName evidence="1">Uncharacterized protein</fullName>
    </submittedName>
</protein>
<dbReference type="Proteomes" id="UP000011724">
    <property type="component" value="Chromosome"/>
</dbReference>
<dbReference type="AlphaFoldDB" id="M1WQ51"/>
<accession>M1WQ51</accession>
<organism evidence="1 2">
    <name type="scientific">Pseudodesulfovibrio piezophilus (strain DSM 21447 / JCM 15486 / C1TLV30)</name>
    <name type="common">Desulfovibrio piezophilus</name>
    <dbReference type="NCBI Taxonomy" id="1322246"/>
    <lineage>
        <taxon>Bacteria</taxon>
        <taxon>Pseudomonadati</taxon>
        <taxon>Thermodesulfobacteriota</taxon>
        <taxon>Desulfovibrionia</taxon>
        <taxon>Desulfovibrionales</taxon>
        <taxon>Desulfovibrionaceae</taxon>
    </lineage>
</organism>
<evidence type="ECO:0000313" key="1">
    <source>
        <dbReference type="EMBL" id="CCH48774.1"/>
    </source>
</evidence>
<dbReference type="RefSeq" id="WP_015414818.1">
    <property type="nucleotide sequence ID" value="NC_020409.1"/>
</dbReference>